<dbReference type="InParanoid" id="A0A1C4ZYZ8"/>
<dbReference type="PANTHER" id="PTHR30535">
    <property type="entry name" value="VITAMIN B12-BINDING PROTEIN"/>
    <property type="match status" value="1"/>
</dbReference>
<evidence type="ECO:0000256" key="1">
    <source>
        <dbReference type="ARBA" id="ARBA00008814"/>
    </source>
</evidence>
<evidence type="ECO:0000259" key="3">
    <source>
        <dbReference type="PROSITE" id="PS50983"/>
    </source>
</evidence>
<dbReference type="InterPro" id="IPR050902">
    <property type="entry name" value="ABC_Transporter_SBP"/>
</dbReference>
<dbReference type="InterPro" id="IPR002491">
    <property type="entry name" value="ABC_transptr_periplasmic_BD"/>
</dbReference>
<evidence type="ECO:0000313" key="5">
    <source>
        <dbReference type="Proteomes" id="UP000198253"/>
    </source>
</evidence>
<protein>
    <submittedName>
        <fullName evidence="4">Iron complex transport system substrate-binding protein</fullName>
    </submittedName>
</protein>
<dbReference type="Gene3D" id="3.40.50.1980">
    <property type="entry name" value="Nitrogenase molybdenum iron protein domain"/>
    <property type="match status" value="2"/>
</dbReference>
<dbReference type="Pfam" id="PF01497">
    <property type="entry name" value="Peripla_BP_2"/>
    <property type="match status" value="1"/>
</dbReference>
<dbReference type="PANTHER" id="PTHR30535:SF7">
    <property type="entry name" value="IRON(III) DICITRATE-BINDING PROTEIN"/>
    <property type="match status" value="1"/>
</dbReference>
<proteinExistence type="inferred from homology"/>
<name>A0A1C4ZYZ8_MICEC</name>
<dbReference type="PROSITE" id="PS50983">
    <property type="entry name" value="FE_B12_PBP"/>
    <property type="match status" value="1"/>
</dbReference>
<dbReference type="Proteomes" id="UP000198253">
    <property type="component" value="Chromosome I"/>
</dbReference>
<evidence type="ECO:0000256" key="2">
    <source>
        <dbReference type="SAM" id="SignalP"/>
    </source>
</evidence>
<dbReference type="EMBL" id="LT607413">
    <property type="protein sequence ID" value="SCF38071.1"/>
    <property type="molecule type" value="Genomic_DNA"/>
</dbReference>
<dbReference type="PROSITE" id="PS51257">
    <property type="entry name" value="PROKAR_LIPOPROTEIN"/>
    <property type="match status" value="1"/>
</dbReference>
<feature type="domain" description="Fe/B12 periplasmic-binding" evidence="3">
    <location>
        <begin position="62"/>
        <end position="337"/>
    </location>
</feature>
<accession>A0A1C4ZYZ8</accession>
<organism evidence="4 5">
    <name type="scientific">Micromonospora echinospora</name>
    <name type="common">Micromonospora purpurea</name>
    <dbReference type="NCBI Taxonomy" id="1877"/>
    <lineage>
        <taxon>Bacteria</taxon>
        <taxon>Bacillati</taxon>
        <taxon>Actinomycetota</taxon>
        <taxon>Actinomycetes</taxon>
        <taxon>Micromonosporales</taxon>
        <taxon>Micromonosporaceae</taxon>
        <taxon>Micromonospora</taxon>
    </lineage>
</organism>
<comment type="similarity">
    <text evidence="1">Belongs to the bacterial solute-binding protein 8 family.</text>
</comment>
<sequence length="338" mass="34982">MRERAVWSTLSRRAAAPLTALVLLLGGCAGADDDPATAPTSAAPVRVTNCGTPVTVAAPPKRAVTLNQPATEIMLALGLADRMAGTAYLDDAILPEYADAYATVPVLAKEYPAREKLLEAEPDFVYGSFQSAFGDEGAGDRAELAKLGVGSYLSPAGCPAPHRPAKLTTDHVFTEIRDIAAIFGVPERAEKLIADQRTRLAAAADRIDDAAKLSVLWWDAGIDAPSVGACCGGPGMIMSAAGVTNAFADLTGSWADSGWETVADRDPDVIVLVDATWDTAAAKRTFLTGHATLRHLGAVTGQRFVVIPFSSTSAGVRIVLGVEALAEGVAGLGEGAGR</sequence>
<dbReference type="RefSeq" id="WP_088984592.1">
    <property type="nucleotide sequence ID" value="NZ_LT607413.1"/>
</dbReference>
<feature type="signal peptide" evidence="2">
    <location>
        <begin position="1"/>
        <end position="31"/>
    </location>
</feature>
<dbReference type="AlphaFoldDB" id="A0A1C4ZYZ8"/>
<dbReference type="SUPFAM" id="SSF53807">
    <property type="entry name" value="Helical backbone' metal receptor"/>
    <property type="match status" value="1"/>
</dbReference>
<keyword evidence="2" id="KW-0732">Signal</keyword>
<evidence type="ECO:0000313" key="4">
    <source>
        <dbReference type="EMBL" id="SCF38071.1"/>
    </source>
</evidence>
<feature type="chain" id="PRO_5008710750" evidence="2">
    <location>
        <begin position="32"/>
        <end position="338"/>
    </location>
</feature>
<gene>
    <name evidence="4" type="ORF">GA0070618_5995</name>
</gene>
<dbReference type="OrthoDB" id="9797850at2"/>
<keyword evidence="5" id="KW-1185">Reference proteome</keyword>
<reference evidence="5" key="1">
    <citation type="submission" date="2016-06" db="EMBL/GenBank/DDBJ databases">
        <authorList>
            <person name="Varghese N."/>
            <person name="Submissions Spin"/>
        </authorList>
    </citation>
    <scope>NUCLEOTIDE SEQUENCE [LARGE SCALE GENOMIC DNA]</scope>
    <source>
        <strain evidence="5">DSM 43816</strain>
    </source>
</reference>